<keyword evidence="4 9" id="KW-0679">Respiratory chain</keyword>
<protein>
    <recommendedName>
        <fullName evidence="9">NADH dehydrogenase [ubiquinone] 1 alpha subcomplex subunit 8</fullName>
    </recommendedName>
</protein>
<evidence type="ECO:0000256" key="10">
    <source>
        <dbReference type="SAM" id="MobiDB-lite"/>
    </source>
</evidence>
<dbReference type="PIRSF" id="PIRSF017016">
    <property type="entry name" value="NDUA8"/>
    <property type="match status" value="1"/>
</dbReference>
<dbReference type="GO" id="GO:0005743">
    <property type="term" value="C:mitochondrial inner membrane"/>
    <property type="evidence" value="ECO:0007669"/>
    <property type="project" value="UniProtKB-SubCell"/>
</dbReference>
<reference evidence="11" key="1">
    <citation type="journal article" date="2014" name="Insect Biochem. Mol. Biol.">
        <title>An insight into the sialome of the frog biting fly, Corethrella appendiculata.</title>
        <authorList>
            <person name="Ribeiro J.M.C."/>
            <person name="Chagas A.C."/>
            <person name="Pham V.M."/>
            <person name="Lounibos L.P."/>
            <person name="Calvo E."/>
        </authorList>
    </citation>
    <scope>NUCLEOTIDE SEQUENCE</scope>
    <source>
        <tissue evidence="11">Salivary glands</tissue>
    </source>
</reference>
<keyword evidence="7 9" id="KW-0496">Mitochondrion</keyword>
<comment type="similarity">
    <text evidence="2 9">Belongs to the complex I NDUFA8 subunit family.</text>
</comment>
<dbReference type="AlphaFoldDB" id="U5ETN5"/>
<dbReference type="PROSITE" id="PS51808">
    <property type="entry name" value="CHCH"/>
    <property type="match status" value="1"/>
</dbReference>
<comment type="subcellular location">
    <subcellularLocation>
        <location evidence="9">Mitochondrion inner membrane</location>
    </subcellularLocation>
</comment>
<accession>U5ETN5</accession>
<evidence type="ECO:0000256" key="9">
    <source>
        <dbReference type="PIRNR" id="PIRNR017016"/>
    </source>
</evidence>
<dbReference type="PANTHER" id="PTHR13344">
    <property type="entry name" value="NADH-UBIQUINONE OXIDOREDUCTASE"/>
    <property type="match status" value="1"/>
</dbReference>
<evidence type="ECO:0000256" key="8">
    <source>
        <dbReference type="ARBA" id="ARBA00023157"/>
    </source>
</evidence>
<keyword evidence="9" id="KW-0999">Mitochondrion inner membrane</keyword>
<dbReference type="GO" id="GO:0006120">
    <property type="term" value="P:mitochondrial electron transport, NADH to ubiquinone"/>
    <property type="evidence" value="ECO:0007669"/>
    <property type="project" value="InterPro"/>
</dbReference>
<keyword evidence="6 9" id="KW-0249">Electron transport</keyword>
<organism evidence="11">
    <name type="scientific">Corethrella appendiculata</name>
    <dbReference type="NCBI Taxonomy" id="1370023"/>
    <lineage>
        <taxon>Eukaryota</taxon>
        <taxon>Metazoa</taxon>
        <taxon>Ecdysozoa</taxon>
        <taxon>Arthropoda</taxon>
        <taxon>Hexapoda</taxon>
        <taxon>Insecta</taxon>
        <taxon>Pterygota</taxon>
        <taxon>Neoptera</taxon>
        <taxon>Endopterygota</taxon>
        <taxon>Diptera</taxon>
        <taxon>Nematocera</taxon>
        <taxon>Culicoidea</taxon>
        <taxon>Chaoboridae</taxon>
        <taxon>Corethrella</taxon>
    </lineage>
</organism>
<evidence type="ECO:0000256" key="5">
    <source>
        <dbReference type="ARBA" id="ARBA00022737"/>
    </source>
</evidence>
<keyword evidence="5" id="KW-0677">Repeat</keyword>
<evidence type="ECO:0000256" key="3">
    <source>
        <dbReference type="ARBA" id="ARBA00022448"/>
    </source>
</evidence>
<evidence type="ECO:0000256" key="4">
    <source>
        <dbReference type="ARBA" id="ARBA00022660"/>
    </source>
</evidence>
<dbReference type="EMBL" id="GANO01001830">
    <property type="protein sequence ID" value="JAB58041.1"/>
    <property type="molecule type" value="mRNA"/>
</dbReference>
<name>U5ETN5_9DIPT</name>
<dbReference type="InterPro" id="IPR016680">
    <property type="entry name" value="NDUFA8"/>
</dbReference>
<keyword evidence="11" id="KW-0830">Ubiquinone</keyword>
<evidence type="ECO:0000256" key="1">
    <source>
        <dbReference type="ARBA" id="ARBA00003195"/>
    </source>
</evidence>
<comment type="function">
    <text evidence="1 9">Accessory subunit of the mitochondrial membrane respiratory chain NADH dehydrogenase (Complex I), that is believed not to be involved in catalysis. Complex I functions in the transfer of electrons from NADH to the respiratory chain. The immediate electron acceptor for the enzyme is believed to be ubiquinone.</text>
</comment>
<feature type="compositionally biased region" description="Basic and acidic residues" evidence="10">
    <location>
        <begin position="138"/>
        <end position="148"/>
    </location>
</feature>
<keyword evidence="9" id="KW-0472">Membrane</keyword>
<evidence type="ECO:0000256" key="6">
    <source>
        <dbReference type="ARBA" id="ARBA00022982"/>
    </source>
</evidence>
<evidence type="ECO:0000256" key="7">
    <source>
        <dbReference type="ARBA" id="ARBA00023128"/>
    </source>
</evidence>
<sequence length="175" mass="20149">MVITNDIFLPKEEDLTVEECPLSTPALRAGAFHLGKYCEAANNEFMLCRNETKDPRQCVEAGKAVTACSMEFFRKLKKTCRDEFAQYTHCLDQSSGDLQFRFCRKTQAVYDKCVLENLQIERPEYGYFCRAKVHDTDRPKPPVKEKAVYPDATPGLPEDYPKPPAKYGSRFLWMN</sequence>
<keyword evidence="8" id="KW-1015">Disulfide bond</keyword>
<dbReference type="PANTHER" id="PTHR13344:SF0">
    <property type="entry name" value="NADH DEHYDROGENASE [UBIQUINONE] 1 ALPHA SUBCOMPLEX SUBUNIT 8"/>
    <property type="match status" value="1"/>
</dbReference>
<proteinExistence type="evidence at transcript level"/>
<evidence type="ECO:0000313" key="11">
    <source>
        <dbReference type="EMBL" id="JAB58041.1"/>
    </source>
</evidence>
<evidence type="ECO:0000256" key="2">
    <source>
        <dbReference type="ARBA" id="ARBA00010705"/>
    </source>
</evidence>
<keyword evidence="3 9" id="KW-0813">Transport</keyword>
<feature type="region of interest" description="Disordered" evidence="10">
    <location>
        <begin position="138"/>
        <end position="162"/>
    </location>
</feature>